<protein>
    <submittedName>
        <fullName evidence="1">Uncharacterized protein</fullName>
    </submittedName>
</protein>
<name>A0A5C8ZXG7_9GAMM</name>
<reference evidence="1 2" key="1">
    <citation type="submission" date="2019-08" db="EMBL/GenBank/DDBJ databases">
        <title>Parahaliea maris sp. nov., isolated from the surface seawater.</title>
        <authorList>
            <person name="Liu Y."/>
        </authorList>
    </citation>
    <scope>NUCLEOTIDE SEQUENCE [LARGE SCALE GENOMIC DNA]</scope>
    <source>
        <strain evidence="1 2">S2-26</strain>
    </source>
</reference>
<organism evidence="1 2">
    <name type="scientific">Parahaliea aestuarii</name>
    <dbReference type="NCBI Taxonomy" id="1852021"/>
    <lineage>
        <taxon>Bacteria</taxon>
        <taxon>Pseudomonadati</taxon>
        <taxon>Pseudomonadota</taxon>
        <taxon>Gammaproteobacteria</taxon>
        <taxon>Cellvibrionales</taxon>
        <taxon>Halieaceae</taxon>
        <taxon>Parahaliea</taxon>
    </lineage>
</organism>
<evidence type="ECO:0000313" key="2">
    <source>
        <dbReference type="Proteomes" id="UP000321933"/>
    </source>
</evidence>
<dbReference type="AlphaFoldDB" id="A0A5C8ZXG7"/>
<evidence type="ECO:0000313" key="1">
    <source>
        <dbReference type="EMBL" id="TXS93215.1"/>
    </source>
</evidence>
<dbReference type="OrthoDB" id="9801717at2"/>
<dbReference type="Proteomes" id="UP000321933">
    <property type="component" value="Unassembled WGS sequence"/>
</dbReference>
<dbReference type="EMBL" id="VRYZ01000002">
    <property type="protein sequence ID" value="TXS93215.1"/>
    <property type="molecule type" value="Genomic_DNA"/>
</dbReference>
<dbReference type="RefSeq" id="WP_148063151.1">
    <property type="nucleotide sequence ID" value="NZ_VRYZ01000002.1"/>
</dbReference>
<gene>
    <name evidence="1" type="ORF">FVW59_05045</name>
</gene>
<sequence>MGRNGAAGTQSVALNAIVFVKTKVLGQAVGDLSGFQRSRRQPKLPVVLARDEVEVLFAGDRSKEHYAGVWLPHALARKYPNAPRESKAP</sequence>
<proteinExistence type="predicted"/>
<accession>A0A5C8ZXG7</accession>
<keyword evidence="2" id="KW-1185">Reference proteome</keyword>
<comment type="caution">
    <text evidence="1">The sequence shown here is derived from an EMBL/GenBank/DDBJ whole genome shotgun (WGS) entry which is preliminary data.</text>
</comment>